<evidence type="ECO:0000256" key="7">
    <source>
        <dbReference type="PROSITE-ProRule" id="PRU00958"/>
    </source>
</evidence>
<evidence type="ECO:0000256" key="6">
    <source>
        <dbReference type="ARBA" id="ARBA00022884"/>
    </source>
</evidence>
<name>A0A6A3CMV1_HIBSY</name>
<dbReference type="PANTHER" id="PTHR10631">
    <property type="entry name" value="N 2 ,N 2 -DIMETHYLGUANOSINE TRNA METHYLTRANSFERASE"/>
    <property type="match status" value="1"/>
</dbReference>
<dbReference type="GO" id="GO:0002940">
    <property type="term" value="P:tRNA N2-guanine methylation"/>
    <property type="evidence" value="ECO:0007669"/>
    <property type="project" value="TreeGrafter"/>
</dbReference>
<dbReference type="InterPro" id="IPR002905">
    <property type="entry name" value="Trm1"/>
</dbReference>
<evidence type="ECO:0000256" key="3">
    <source>
        <dbReference type="ARBA" id="ARBA00022679"/>
    </source>
</evidence>
<evidence type="ECO:0000313" key="9">
    <source>
        <dbReference type="Proteomes" id="UP000436088"/>
    </source>
</evidence>
<dbReference type="PROSITE" id="PS51626">
    <property type="entry name" value="SAM_MT_TRM1"/>
    <property type="match status" value="1"/>
</dbReference>
<keyword evidence="1 7" id="KW-0820">tRNA-binding</keyword>
<evidence type="ECO:0000256" key="5">
    <source>
        <dbReference type="ARBA" id="ARBA00022694"/>
    </source>
</evidence>
<keyword evidence="9" id="KW-1185">Reference proteome</keyword>
<comment type="caution">
    <text evidence="8">The sequence shown here is derived from an EMBL/GenBank/DDBJ whole genome shotgun (WGS) entry which is preliminary data.</text>
</comment>
<dbReference type="InterPro" id="IPR029063">
    <property type="entry name" value="SAM-dependent_MTases_sf"/>
</dbReference>
<dbReference type="EMBL" id="VEPZ02000258">
    <property type="protein sequence ID" value="KAE8728538.1"/>
    <property type="molecule type" value="Genomic_DNA"/>
</dbReference>
<evidence type="ECO:0000256" key="2">
    <source>
        <dbReference type="ARBA" id="ARBA00022603"/>
    </source>
</evidence>
<sequence>MVHQPSFFCSLRPTRRASNYKGSLEAFGAYVCPMLYANELGLRILIGGAVREASVLGYSVTPLFSYYSCHGPVFRVLLQMNRGKLPEKR</sequence>
<accession>A0A6A3CMV1</accession>
<keyword evidence="6 7" id="KW-0694">RNA-binding</keyword>
<keyword evidence="4 7" id="KW-0949">S-adenosyl-L-methionine</keyword>
<organism evidence="8 9">
    <name type="scientific">Hibiscus syriacus</name>
    <name type="common">Rose of Sharon</name>
    <dbReference type="NCBI Taxonomy" id="106335"/>
    <lineage>
        <taxon>Eukaryota</taxon>
        <taxon>Viridiplantae</taxon>
        <taxon>Streptophyta</taxon>
        <taxon>Embryophyta</taxon>
        <taxon>Tracheophyta</taxon>
        <taxon>Spermatophyta</taxon>
        <taxon>Magnoliopsida</taxon>
        <taxon>eudicotyledons</taxon>
        <taxon>Gunneridae</taxon>
        <taxon>Pentapetalae</taxon>
        <taxon>rosids</taxon>
        <taxon>malvids</taxon>
        <taxon>Malvales</taxon>
        <taxon>Malvaceae</taxon>
        <taxon>Malvoideae</taxon>
        <taxon>Hibiscus</taxon>
    </lineage>
</organism>
<protein>
    <submittedName>
        <fullName evidence="8">Uncharacterized protein</fullName>
    </submittedName>
</protein>
<reference evidence="8" key="1">
    <citation type="submission" date="2019-09" db="EMBL/GenBank/DDBJ databases">
        <title>Draft genome information of white flower Hibiscus syriacus.</title>
        <authorList>
            <person name="Kim Y.-M."/>
        </authorList>
    </citation>
    <scope>NUCLEOTIDE SEQUENCE [LARGE SCALE GENOMIC DNA]</scope>
    <source>
        <strain evidence="8">YM2019G1</strain>
    </source>
</reference>
<dbReference type="PANTHER" id="PTHR10631:SF9">
    <property type="entry name" value="TRNA (GUANINE(26)-N(2))-DIMETHYLTRANSFERASE"/>
    <property type="match status" value="1"/>
</dbReference>
<dbReference type="Gene3D" id="3.40.50.150">
    <property type="entry name" value="Vaccinia Virus protein VP39"/>
    <property type="match status" value="1"/>
</dbReference>
<comment type="similarity">
    <text evidence="7">Belongs to the class I-like SAM-binding methyltransferase superfamily. Trm1 family.</text>
</comment>
<dbReference type="Proteomes" id="UP000436088">
    <property type="component" value="Unassembled WGS sequence"/>
</dbReference>
<evidence type="ECO:0000313" key="8">
    <source>
        <dbReference type="EMBL" id="KAE8728538.1"/>
    </source>
</evidence>
<evidence type="ECO:0000256" key="1">
    <source>
        <dbReference type="ARBA" id="ARBA00022555"/>
    </source>
</evidence>
<dbReference type="GO" id="GO:0000049">
    <property type="term" value="F:tRNA binding"/>
    <property type="evidence" value="ECO:0007669"/>
    <property type="project" value="UniProtKB-UniRule"/>
</dbReference>
<proteinExistence type="inferred from homology"/>
<gene>
    <name evidence="8" type="ORF">F3Y22_tig00004258pilonHSYRG00060</name>
</gene>
<keyword evidence="3 7" id="KW-0808">Transferase</keyword>
<keyword evidence="5 7" id="KW-0819">tRNA processing</keyword>
<keyword evidence="2 7" id="KW-0489">Methyltransferase</keyword>
<evidence type="ECO:0000256" key="4">
    <source>
        <dbReference type="ARBA" id="ARBA00022691"/>
    </source>
</evidence>
<dbReference type="SUPFAM" id="SSF53335">
    <property type="entry name" value="S-adenosyl-L-methionine-dependent methyltransferases"/>
    <property type="match status" value="1"/>
</dbReference>
<dbReference type="AlphaFoldDB" id="A0A6A3CMV1"/>
<dbReference type="GO" id="GO:0016423">
    <property type="term" value="F:tRNA (guanine) methyltransferase activity"/>
    <property type="evidence" value="ECO:0007669"/>
    <property type="project" value="InterPro"/>
</dbReference>
<dbReference type="GO" id="GO:0005634">
    <property type="term" value="C:nucleus"/>
    <property type="evidence" value="ECO:0007669"/>
    <property type="project" value="TreeGrafter"/>
</dbReference>